<dbReference type="SUPFAM" id="SSF53098">
    <property type="entry name" value="Ribonuclease H-like"/>
    <property type="match status" value="1"/>
</dbReference>
<accession>A0A1I4E679</accession>
<keyword evidence="2" id="KW-1185">Reference proteome</keyword>
<gene>
    <name evidence="1" type="ORF">SAMN04488518_113137</name>
</gene>
<organism evidence="1 2">
    <name type="scientific">Pseudovibrio ascidiaceicola</name>
    <dbReference type="NCBI Taxonomy" id="285279"/>
    <lineage>
        <taxon>Bacteria</taxon>
        <taxon>Pseudomonadati</taxon>
        <taxon>Pseudomonadota</taxon>
        <taxon>Alphaproteobacteria</taxon>
        <taxon>Hyphomicrobiales</taxon>
        <taxon>Stappiaceae</taxon>
        <taxon>Pseudovibrio</taxon>
    </lineage>
</organism>
<evidence type="ECO:0000313" key="2">
    <source>
        <dbReference type="Proteomes" id="UP000199598"/>
    </source>
</evidence>
<dbReference type="InterPro" id="IPR036397">
    <property type="entry name" value="RNaseH_sf"/>
</dbReference>
<proteinExistence type="predicted"/>
<dbReference type="Proteomes" id="UP000199598">
    <property type="component" value="Unassembled WGS sequence"/>
</dbReference>
<dbReference type="InterPro" id="IPR012337">
    <property type="entry name" value="RNaseH-like_sf"/>
</dbReference>
<name>A0A1I4E679_9HYPH</name>
<evidence type="ECO:0000313" key="1">
    <source>
        <dbReference type="EMBL" id="SFK99681.1"/>
    </source>
</evidence>
<comment type="caution">
    <text evidence="1">The sequence shown here is derived from an EMBL/GenBank/DDBJ whole genome shotgun (WGS) entry which is preliminary data.</text>
</comment>
<protein>
    <submittedName>
        <fullName evidence="1">Uncharacterized protein</fullName>
    </submittedName>
</protein>
<sequence>MYLALDLGVKTGWARWEPGLSKPVSGVFDCGAKDKTGGYGGRSLSFYGWLLGKIESFGVTHLAIEDELAAISGKQMNRGNEQWQPAQHRLCEMAAVANQIPYQKIAMQTWRKHYLGRGQAPKGTRDSRAWFKQQAIGRGRLLGWEPKDDNEAEALGILDYFRATQSPSYALQTTDLFSRH</sequence>
<dbReference type="RefSeq" id="WP_093522784.1">
    <property type="nucleotide sequence ID" value="NZ_FOSK01000013.1"/>
</dbReference>
<dbReference type="EMBL" id="FOSK01000013">
    <property type="protein sequence ID" value="SFK99681.1"/>
    <property type="molecule type" value="Genomic_DNA"/>
</dbReference>
<dbReference type="Gene3D" id="3.30.420.10">
    <property type="entry name" value="Ribonuclease H-like superfamily/Ribonuclease H"/>
    <property type="match status" value="1"/>
</dbReference>
<reference evidence="1 2" key="1">
    <citation type="submission" date="2016-10" db="EMBL/GenBank/DDBJ databases">
        <authorList>
            <person name="Varghese N."/>
            <person name="Submissions S."/>
        </authorList>
    </citation>
    <scope>NUCLEOTIDE SEQUENCE [LARGE SCALE GENOMIC DNA]</scope>
    <source>
        <strain evidence="1 2">DSM 16392</strain>
    </source>
</reference>